<dbReference type="InterPro" id="IPR036249">
    <property type="entry name" value="Thioredoxin-like_sf"/>
</dbReference>
<evidence type="ECO:0000313" key="3">
    <source>
        <dbReference type="Proteomes" id="UP001465755"/>
    </source>
</evidence>
<proteinExistence type="predicted"/>
<protein>
    <recommendedName>
        <fullName evidence="1">Thioredoxin domain-containing protein</fullName>
    </recommendedName>
</protein>
<sequence length="165" mass="18139">MLKSAVASQCPVRRPTALVSCQLHSAPRSHAVFLATRASKEAALRDLDRFKTGLSGELSKKQEQWQAEGPDSSASRWRLHASAAQASSGALQDLNKDTFQPFLDDAGEKLVHMVKFNCNKGNKEMGKELGIKVAPTFHLYKKGEKVAEMTGAKVDELRALIDKFK</sequence>
<keyword evidence="3" id="KW-1185">Reference proteome</keyword>
<dbReference type="InterPro" id="IPR013766">
    <property type="entry name" value="Thioredoxin_domain"/>
</dbReference>
<feature type="domain" description="Thioredoxin" evidence="1">
    <location>
        <begin position="101"/>
        <end position="162"/>
    </location>
</feature>
<comment type="caution">
    <text evidence="2">The sequence shown here is derived from an EMBL/GenBank/DDBJ whole genome shotgun (WGS) entry which is preliminary data.</text>
</comment>
<reference evidence="2 3" key="1">
    <citation type="journal article" date="2024" name="Nat. Commun.">
        <title>Phylogenomics reveals the evolutionary origins of lichenization in chlorophyte algae.</title>
        <authorList>
            <person name="Puginier C."/>
            <person name="Libourel C."/>
            <person name="Otte J."/>
            <person name="Skaloud P."/>
            <person name="Haon M."/>
            <person name="Grisel S."/>
            <person name="Petersen M."/>
            <person name="Berrin J.G."/>
            <person name="Delaux P.M."/>
            <person name="Dal Grande F."/>
            <person name="Keller J."/>
        </authorList>
    </citation>
    <scope>NUCLEOTIDE SEQUENCE [LARGE SCALE GENOMIC DNA]</scope>
    <source>
        <strain evidence="2 3">SAG 2036</strain>
    </source>
</reference>
<dbReference type="Gene3D" id="3.40.30.10">
    <property type="entry name" value="Glutaredoxin"/>
    <property type="match status" value="1"/>
</dbReference>
<accession>A0AAW1P5B6</accession>
<dbReference type="AlphaFoldDB" id="A0AAW1P5B6"/>
<dbReference type="CDD" id="cd02947">
    <property type="entry name" value="TRX_family"/>
    <property type="match status" value="1"/>
</dbReference>
<dbReference type="Proteomes" id="UP001465755">
    <property type="component" value="Unassembled WGS sequence"/>
</dbReference>
<dbReference type="SUPFAM" id="SSF52833">
    <property type="entry name" value="Thioredoxin-like"/>
    <property type="match status" value="1"/>
</dbReference>
<organism evidence="2 3">
    <name type="scientific">Symbiochloris irregularis</name>
    <dbReference type="NCBI Taxonomy" id="706552"/>
    <lineage>
        <taxon>Eukaryota</taxon>
        <taxon>Viridiplantae</taxon>
        <taxon>Chlorophyta</taxon>
        <taxon>core chlorophytes</taxon>
        <taxon>Trebouxiophyceae</taxon>
        <taxon>Trebouxiales</taxon>
        <taxon>Trebouxiaceae</taxon>
        <taxon>Symbiochloris</taxon>
    </lineage>
</organism>
<gene>
    <name evidence="2" type="ORF">WJX73_005097</name>
</gene>
<name>A0AAW1P5B6_9CHLO</name>
<dbReference type="EMBL" id="JALJOQ010000051">
    <property type="protein sequence ID" value="KAK9804467.1"/>
    <property type="molecule type" value="Genomic_DNA"/>
</dbReference>
<evidence type="ECO:0000259" key="1">
    <source>
        <dbReference type="Pfam" id="PF00085"/>
    </source>
</evidence>
<dbReference type="Pfam" id="PF00085">
    <property type="entry name" value="Thioredoxin"/>
    <property type="match status" value="1"/>
</dbReference>
<evidence type="ECO:0000313" key="2">
    <source>
        <dbReference type="EMBL" id="KAK9804467.1"/>
    </source>
</evidence>